<proteinExistence type="predicted"/>
<dbReference type="SUPFAM" id="SSF51215">
    <property type="entry name" value="Regulatory protein AraC"/>
    <property type="match status" value="1"/>
</dbReference>
<gene>
    <name evidence="5" type="ORF">ACJDT4_10845</name>
</gene>
<dbReference type="Gene3D" id="1.10.10.60">
    <property type="entry name" value="Homeodomain-like"/>
    <property type="match status" value="2"/>
</dbReference>
<evidence type="ECO:0000256" key="1">
    <source>
        <dbReference type="ARBA" id="ARBA00023015"/>
    </source>
</evidence>
<dbReference type="InterPro" id="IPR037923">
    <property type="entry name" value="HTH-like"/>
</dbReference>
<dbReference type="Pfam" id="PF12833">
    <property type="entry name" value="HTH_18"/>
    <property type="match status" value="1"/>
</dbReference>
<dbReference type="EMBL" id="JBJIAA010000008">
    <property type="protein sequence ID" value="MFL0250919.1"/>
    <property type="molecule type" value="Genomic_DNA"/>
</dbReference>
<organism evidence="5 6">
    <name type="scientific">Clostridium neuense</name>
    <dbReference type="NCBI Taxonomy" id="1728934"/>
    <lineage>
        <taxon>Bacteria</taxon>
        <taxon>Bacillati</taxon>
        <taxon>Bacillota</taxon>
        <taxon>Clostridia</taxon>
        <taxon>Eubacteriales</taxon>
        <taxon>Clostridiaceae</taxon>
        <taxon>Clostridium</taxon>
    </lineage>
</organism>
<accession>A0ABW8TIZ9</accession>
<dbReference type="Proteomes" id="UP001623592">
    <property type="component" value="Unassembled WGS sequence"/>
</dbReference>
<evidence type="ECO:0000313" key="6">
    <source>
        <dbReference type="Proteomes" id="UP001623592"/>
    </source>
</evidence>
<dbReference type="InterPro" id="IPR018062">
    <property type="entry name" value="HTH_AraC-typ_CS"/>
</dbReference>
<evidence type="ECO:0000256" key="3">
    <source>
        <dbReference type="ARBA" id="ARBA00023163"/>
    </source>
</evidence>
<dbReference type="Gene3D" id="2.60.120.10">
    <property type="entry name" value="Jelly Rolls"/>
    <property type="match status" value="1"/>
</dbReference>
<keyword evidence="1" id="KW-0805">Transcription regulation</keyword>
<evidence type="ECO:0000256" key="2">
    <source>
        <dbReference type="ARBA" id="ARBA00023125"/>
    </source>
</evidence>
<feature type="domain" description="HTH araC/xylS-type" evidence="4">
    <location>
        <begin position="194"/>
        <end position="292"/>
    </location>
</feature>
<sequence>MLRMNYSLKEEKSHGTSLYPFQIYYMNDNTTKVFVLHHWHNYVEIIYVQAGRLFININNEQYAGTSGDIFIVNEEELHGMYTEDTCTLYYAFLFPLKFLNFEMNDLVQNSYLGALCNKNSIFENKIPITSESYEKILHELKTLIHLNEAKENEYQFATKISLLNIVYLLAKGKLIKERNSSLSIVKDNKLNLLKNITSYIHENYNRRIYLETISEKFNMSPKYFCKFFKDNFGKTFIEYVNGLRIDKSMDMLINTDLPIMDIAFANGFENFSYYIRAFKKLVGYTPLSYRKKSTQAD</sequence>
<evidence type="ECO:0000259" key="4">
    <source>
        <dbReference type="PROSITE" id="PS01124"/>
    </source>
</evidence>
<keyword evidence="6" id="KW-1185">Reference proteome</keyword>
<keyword evidence="3" id="KW-0804">Transcription</keyword>
<dbReference type="InterPro" id="IPR003313">
    <property type="entry name" value="AraC-bd"/>
</dbReference>
<dbReference type="Pfam" id="PF02311">
    <property type="entry name" value="AraC_binding"/>
    <property type="match status" value="1"/>
</dbReference>
<dbReference type="InterPro" id="IPR009057">
    <property type="entry name" value="Homeodomain-like_sf"/>
</dbReference>
<dbReference type="InterPro" id="IPR018060">
    <property type="entry name" value="HTH_AraC"/>
</dbReference>
<dbReference type="PANTHER" id="PTHR43280:SF28">
    <property type="entry name" value="HTH-TYPE TRANSCRIPTIONAL ACTIVATOR RHAS"/>
    <property type="match status" value="1"/>
</dbReference>
<dbReference type="InterPro" id="IPR014710">
    <property type="entry name" value="RmlC-like_jellyroll"/>
</dbReference>
<protein>
    <submittedName>
        <fullName evidence="5">AraC family transcriptional regulator</fullName>
    </submittedName>
</protein>
<reference evidence="5 6" key="1">
    <citation type="submission" date="2024-11" db="EMBL/GenBank/DDBJ databases">
        <authorList>
            <person name="Heng Y.C."/>
            <person name="Lim A.C.H."/>
            <person name="Lee J.K.Y."/>
            <person name="Kittelmann S."/>
        </authorList>
    </citation>
    <scope>NUCLEOTIDE SEQUENCE [LARGE SCALE GENOMIC DNA]</scope>
    <source>
        <strain evidence="5 6">WILCCON 0114</strain>
    </source>
</reference>
<dbReference type="PROSITE" id="PS01124">
    <property type="entry name" value="HTH_ARAC_FAMILY_2"/>
    <property type="match status" value="1"/>
</dbReference>
<dbReference type="PROSITE" id="PS00041">
    <property type="entry name" value="HTH_ARAC_FAMILY_1"/>
    <property type="match status" value="1"/>
</dbReference>
<dbReference type="SMART" id="SM00342">
    <property type="entry name" value="HTH_ARAC"/>
    <property type="match status" value="1"/>
</dbReference>
<evidence type="ECO:0000313" key="5">
    <source>
        <dbReference type="EMBL" id="MFL0250919.1"/>
    </source>
</evidence>
<name>A0ABW8TIZ9_9CLOT</name>
<dbReference type="SUPFAM" id="SSF46689">
    <property type="entry name" value="Homeodomain-like"/>
    <property type="match status" value="2"/>
</dbReference>
<comment type="caution">
    <text evidence="5">The sequence shown here is derived from an EMBL/GenBank/DDBJ whole genome shotgun (WGS) entry which is preliminary data.</text>
</comment>
<keyword evidence="2" id="KW-0238">DNA-binding</keyword>
<dbReference type="PANTHER" id="PTHR43280">
    <property type="entry name" value="ARAC-FAMILY TRANSCRIPTIONAL REGULATOR"/>
    <property type="match status" value="1"/>
</dbReference>